<dbReference type="GO" id="GO:0000976">
    <property type="term" value="F:transcription cis-regulatory region binding"/>
    <property type="evidence" value="ECO:0007669"/>
    <property type="project" value="TreeGrafter"/>
</dbReference>
<evidence type="ECO:0000256" key="3">
    <source>
        <dbReference type="ARBA" id="ARBA00023125"/>
    </source>
</evidence>
<dbReference type="InterPro" id="IPR036390">
    <property type="entry name" value="WH_DNA-bd_sf"/>
</dbReference>
<dbReference type="PANTHER" id="PTHR30126:SF39">
    <property type="entry name" value="HTH-TYPE TRANSCRIPTIONAL REGULATOR CYSL"/>
    <property type="match status" value="1"/>
</dbReference>
<keyword evidence="7" id="KW-1185">Reference proteome</keyword>
<evidence type="ECO:0000256" key="2">
    <source>
        <dbReference type="ARBA" id="ARBA00023015"/>
    </source>
</evidence>
<dbReference type="SUPFAM" id="SSF46785">
    <property type="entry name" value="Winged helix' DNA-binding domain"/>
    <property type="match status" value="1"/>
</dbReference>
<dbReference type="SUPFAM" id="SSF53850">
    <property type="entry name" value="Periplasmic binding protein-like II"/>
    <property type="match status" value="1"/>
</dbReference>
<dbReference type="CDD" id="cd05466">
    <property type="entry name" value="PBP2_LTTR_substrate"/>
    <property type="match status" value="1"/>
</dbReference>
<comment type="similarity">
    <text evidence="1">Belongs to the LysR transcriptional regulatory family.</text>
</comment>
<dbReference type="Gene3D" id="3.40.190.10">
    <property type="entry name" value="Periplasmic binding protein-like II"/>
    <property type="match status" value="2"/>
</dbReference>
<evidence type="ECO:0000259" key="5">
    <source>
        <dbReference type="PROSITE" id="PS50931"/>
    </source>
</evidence>
<dbReference type="InterPro" id="IPR036388">
    <property type="entry name" value="WH-like_DNA-bd_sf"/>
</dbReference>
<evidence type="ECO:0000313" key="7">
    <source>
        <dbReference type="Proteomes" id="UP000053235"/>
    </source>
</evidence>
<proteinExistence type="inferred from homology"/>
<dbReference type="AlphaFoldDB" id="A0A0M6ZW60"/>
<dbReference type="OrthoDB" id="7776850at2"/>
<dbReference type="STRING" id="388408.LAX5112_00993"/>
<dbReference type="Pfam" id="PF00126">
    <property type="entry name" value="HTH_1"/>
    <property type="match status" value="1"/>
</dbReference>
<feature type="domain" description="HTH lysR-type" evidence="5">
    <location>
        <begin position="10"/>
        <end position="67"/>
    </location>
</feature>
<dbReference type="Pfam" id="PF03466">
    <property type="entry name" value="LysR_substrate"/>
    <property type="match status" value="1"/>
</dbReference>
<dbReference type="EMBL" id="CXWD01000004">
    <property type="protein sequence ID" value="CTQ66507.1"/>
    <property type="molecule type" value="Genomic_DNA"/>
</dbReference>
<dbReference type="Proteomes" id="UP000053235">
    <property type="component" value="Unassembled WGS sequence"/>
</dbReference>
<dbReference type="InterPro" id="IPR000847">
    <property type="entry name" value="LysR_HTH_N"/>
</dbReference>
<evidence type="ECO:0000256" key="4">
    <source>
        <dbReference type="ARBA" id="ARBA00023163"/>
    </source>
</evidence>
<keyword evidence="4" id="KW-0804">Transcription</keyword>
<evidence type="ECO:0000256" key="1">
    <source>
        <dbReference type="ARBA" id="ARBA00009437"/>
    </source>
</evidence>
<gene>
    <name evidence="6" type="primary">gltC_3</name>
    <name evidence="6" type="ORF">LAX5112_00993</name>
</gene>
<organism evidence="6 7">
    <name type="scientific">Roseibium alexandrii</name>
    <dbReference type="NCBI Taxonomy" id="388408"/>
    <lineage>
        <taxon>Bacteria</taxon>
        <taxon>Pseudomonadati</taxon>
        <taxon>Pseudomonadota</taxon>
        <taxon>Alphaproteobacteria</taxon>
        <taxon>Hyphomicrobiales</taxon>
        <taxon>Stappiaceae</taxon>
        <taxon>Roseibium</taxon>
    </lineage>
</organism>
<protein>
    <submittedName>
        <fullName evidence="6">HTH-type transcriptional regulator GltC</fullName>
    </submittedName>
</protein>
<name>A0A0M6ZW60_9HYPH</name>
<keyword evidence="2" id="KW-0805">Transcription regulation</keyword>
<dbReference type="Gene3D" id="1.10.10.10">
    <property type="entry name" value="Winged helix-like DNA-binding domain superfamily/Winged helix DNA-binding domain"/>
    <property type="match status" value="1"/>
</dbReference>
<accession>A0A0M6ZW60</accession>
<dbReference type="PANTHER" id="PTHR30126">
    <property type="entry name" value="HTH-TYPE TRANSCRIPTIONAL REGULATOR"/>
    <property type="match status" value="1"/>
</dbReference>
<dbReference type="GO" id="GO:0003700">
    <property type="term" value="F:DNA-binding transcription factor activity"/>
    <property type="evidence" value="ECO:0007669"/>
    <property type="project" value="InterPro"/>
</dbReference>
<sequence>MPRSSARKDLTLKALELFQICARKSSVQATADETGLSISTVSHHLRSLEEHLGVELFDHARRPMMLTPKGQMFLKEIDVALGSIRKATAEASAGNVTETSYLRFGSIADMDSDITPDLAVYLSRKMPQCNFVFRSGSSRELLDMLRDRQLDIGIATTPPEGVNNLQDTPLLRDPFVVVLPEGRTEETADVMAGKSDLPFLQFTSDLLIARQIEAQLRRLGVALPDRFECGNNQTLMAMVAAGAGWTITTPLLFSRARRFHSKLRMHQFPGKSFARTLSLITTPDCAGSVRGLIDQKLRKLLTHHALTPMHQSNAWLEDRFCLVTGAD</sequence>
<dbReference type="InterPro" id="IPR005119">
    <property type="entry name" value="LysR_subst-bd"/>
</dbReference>
<keyword evidence="3" id="KW-0238">DNA-binding</keyword>
<dbReference type="PROSITE" id="PS50931">
    <property type="entry name" value="HTH_LYSR"/>
    <property type="match status" value="1"/>
</dbReference>
<dbReference type="RefSeq" id="WP_055670900.1">
    <property type="nucleotide sequence ID" value="NZ_CXWD01000004.1"/>
</dbReference>
<evidence type="ECO:0000313" key="6">
    <source>
        <dbReference type="EMBL" id="CTQ66507.1"/>
    </source>
</evidence>
<reference evidence="7" key="1">
    <citation type="submission" date="2015-07" db="EMBL/GenBank/DDBJ databases">
        <authorList>
            <person name="Rodrigo-Torres Lidia"/>
            <person name="Arahal R.David."/>
        </authorList>
    </citation>
    <scope>NUCLEOTIDE SEQUENCE [LARGE SCALE GENOMIC DNA]</scope>
    <source>
        <strain evidence="7">CECT 5112</strain>
    </source>
</reference>